<dbReference type="AlphaFoldDB" id="A0A482T9D7"/>
<dbReference type="EMBL" id="RZHH01000002">
    <property type="protein sequence ID" value="RYJ13467.1"/>
    <property type="molecule type" value="Genomic_DNA"/>
</dbReference>
<dbReference type="PANTHER" id="PTHR34192">
    <property type="entry name" value="PLASTOCYANIN MAJOR ISOFORM, CHLOROPLASTIC-RELATED"/>
    <property type="match status" value="1"/>
</dbReference>
<name>A0A482T9D7_9EURY</name>
<comment type="subcellular location">
    <subcellularLocation>
        <location evidence="1">Membrane</location>
    </subcellularLocation>
</comment>
<dbReference type="InterPro" id="IPR019546">
    <property type="entry name" value="TAT_signal_bac_arc"/>
</dbReference>
<dbReference type="Proteomes" id="UP000294028">
    <property type="component" value="Unassembled WGS sequence"/>
</dbReference>
<dbReference type="InterPro" id="IPR008972">
    <property type="entry name" value="Cupredoxin"/>
</dbReference>
<evidence type="ECO:0000256" key="5">
    <source>
        <dbReference type="ARBA" id="ARBA00023008"/>
    </source>
</evidence>
<dbReference type="InterPro" id="IPR032445">
    <property type="entry name" value="DUF5059"/>
</dbReference>
<dbReference type="InterPro" id="IPR000923">
    <property type="entry name" value="BlueCu_1"/>
</dbReference>
<dbReference type="NCBIfam" id="TIGR01409">
    <property type="entry name" value="TAT_signal_seq"/>
    <property type="match status" value="1"/>
</dbReference>
<gene>
    <name evidence="10" type="ORF">ELS19_05475</name>
</gene>
<keyword evidence="2" id="KW-0813">Transport</keyword>
<feature type="compositionally biased region" description="Low complexity" evidence="7">
    <location>
        <begin position="24"/>
        <end position="44"/>
    </location>
</feature>
<dbReference type="GO" id="GO:0009055">
    <property type="term" value="F:electron transfer activity"/>
    <property type="evidence" value="ECO:0007669"/>
    <property type="project" value="InterPro"/>
</dbReference>
<evidence type="ECO:0000256" key="3">
    <source>
        <dbReference type="ARBA" id="ARBA00022723"/>
    </source>
</evidence>
<feature type="region of interest" description="Disordered" evidence="7">
    <location>
        <begin position="682"/>
        <end position="702"/>
    </location>
</feature>
<evidence type="ECO:0000256" key="7">
    <source>
        <dbReference type="SAM" id="MobiDB-lite"/>
    </source>
</evidence>
<dbReference type="RefSeq" id="WP_129783895.1">
    <property type="nucleotide sequence ID" value="NZ_RZHH01000002.1"/>
</dbReference>
<evidence type="ECO:0000313" key="10">
    <source>
        <dbReference type="EMBL" id="RYJ13467.1"/>
    </source>
</evidence>
<evidence type="ECO:0000313" key="11">
    <source>
        <dbReference type="Proteomes" id="UP000294028"/>
    </source>
</evidence>
<protein>
    <submittedName>
        <fullName evidence="10">DUF5059 domain-containing protein</fullName>
    </submittedName>
</protein>
<keyword evidence="3" id="KW-0479">Metal-binding</keyword>
<evidence type="ECO:0000256" key="4">
    <source>
        <dbReference type="ARBA" id="ARBA00022982"/>
    </source>
</evidence>
<keyword evidence="6" id="KW-0472">Membrane</keyword>
<evidence type="ECO:0000256" key="1">
    <source>
        <dbReference type="ARBA" id="ARBA00004370"/>
    </source>
</evidence>
<evidence type="ECO:0000259" key="9">
    <source>
        <dbReference type="Pfam" id="PF16502"/>
    </source>
</evidence>
<dbReference type="PROSITE" id="PS51257">
    <property type="entry name" value="PROKAR_LIPOPROTEIN"/>
    <property type="match status" value="1"/>
</dbReference>
<dbReference type="PANTHER" id="PTHR34192:SF10">
    <property type="entry name" value="PLASTOCYANIN MAJOR ISOFORM, CHLOROPLASTIC-RELATED"/>
    <property type="match status" value="1"/>
</dbReference>
<dbReference type="InterPro" id="IPR006311">
    <property type="entry name" value="TAT_signal"/>
</dbReference>
<keyword evidence="5" id="KW-0186">Copper</keyword>
<dbReference type="PROSITE" id="PS51318">
    <property type="entry name" value="TAT"/>
    <property type="match status" value="1"/>
</dbReference>
<dbReference type="Pfam" id="PF00127">
    <property type="entry name" value="Copper-bind"/>
    <property type="match status" value="1"/>
</dbReference>
<feature type="domain" description="Blue (type 1) copper" evidence="8">
    <location>
        <begin position="719"/>
        <end position="822"/>
    </location>
</feature>
<accession>A0A482T9D7</accession>
<keyword evidence="4" id="KW-0249">Electron transport</keyword>
<feature type="compositionally biased region" description="Low complexity" evidence="7">
    <location>
        <begin position="682"/>
        <end position="691"/>
    </location>
</feature>
<dbReference type="GO" id="GO:0005507">
    <property type="term" value="F:copper ion binding"/>
    <property type="evidence" value="ECO:0007669"/>
    <property type="project" value="InterPro"/>
</dbReference>
<organism evidence="10 11">
    <name type="scientific">Halogeometricum borinquense</name>
    <dbReference type="NCBI Taxonomy" id="60847"/>
    <lineage>
        <taxon>Archaea</taxon>
        <taxon>Methanobacteriati</taxon>
        <taxon>Methanobacteriota</taxon>
        <taxon>Stenosarchaea group</taxon>
        <taxon>Halobacteria</taxon>
        <taxon>Halobacteriales</taxon>
        <taxon>Haloferacaceae</taxon>
        <taxon>Halogeometricum</taxon>
    </lineage>
</organism>
<sequence>MRRTRRDLLKASALAAATATFAGCNTQSDGSAETEAETAGTGTDAETESAETETSMSVDAAVAVAAEWNAYRARLYDALALGVAGKTTAGAGVAQQTFKRFEGASGEWGAHEQLEATNESNYESFEEHLGGLRSALSEGSIDEARSMASQADQNLLAAQRGRVDGPVIDALSIALYGVRTRDVAMLAAADSTEAAATVGESVLEDFENASVHDAVEEASSELYEAFEGGLKSAVSAAEKDDAEAAKTQAEKAFGAALSAGYELAPEKVAGVAELAALQSVGFDAAAVANLGGPGTEYAHAASLTRYRARVYDVDWLAARGESDAAEKMAKDVFADFEGARAHEALEEADHDAYESFEGGLSDLRKAIKNGDAEARASAVESIDAALLAGIEALVGGEASAVLESAFFRARFADANERYQRGENDVAAEIAQHLFERFEVNEAGFHETVEETSEDIYHRFEEEHLSALITAYKNGDDEAVTKHHEGVLSTLVEFESMIGTAYSAPAESAFMAARAFDAAALATLGQSDRAASVIKSAFTAFEKDTGGFHESLEHADHDLYESFESELSAVRSAANDGGDVFAAATAYETKAVDAIYAVVASGSGELSGVAAGIVQAAFQYFEGATVHELLEEADKGAYETFEAKIRDLKSALESGSEVTVALNAYADATTTAQFAVAGAIENAPAGSSGSGEAETESGETEYTGGPNIVPADEADADHVVKAKAAAFKPSELTISVGDTVAFEWAAGDAHNVVAREEKLPDGATYWASGGFDSEKATQEGWDNGKGALTEGTAYVHTFETAGEHPYYCIPHEAAGMEGTIVVEE</sequence>
<reference evidence="10 11" key="1">
    <citation type="submission" date="2018-12" db="EMBL/GenBank/DDBJ databases">
        <title>Genome analysis provides insights into bioremediation potentialities of Halogeometricum borinquense strain N11.</title>
        <authorList>
            <person name="Najjari A."/>
            <person name="Youssef N."/>
            <person name="Fhoula I."/>
            <person name="Ben Dhia O."/>
            <person name="Mahjoubi M."/>
            <person name="Ouzari H.I."/>
            <person name="Cherif A."/>
        </authorList>
    </citation>
    <scope>NUCLEOTIDE SEQUENCE [LARGE SCALE GENOMIC DNA]</scope>
    <source>
        <strain evidence="10 11">N11</strain>
    </source>
</reference>
<feature type="region of interest" description="Disordered" evidence="7">
    <location>
        <begin position="24"/>
        <end position="54"/>
    </location>
</feature>
<comment type="caution">
    <text evidence="10">The sequence shown here is derived from an EMBL/GenBank/DDBJ whole genome shotgun (WGS) entry which is preliminary data.</text>
</comment>
<dbReference type="SUPFAM" id="SSF49503">
    <property type="entry name" value="Cupredoxins"/>
    <property type="match status" value="1"/>
</dbReference>
<dbReference type="Gene3D" id="2.60.40.420">
    <property type="entry name" value="Cupredoxins - blue copper proteins"/>
    <property type="match status" value="1"/>
</dbReference>
<evidence type="ECO:0000256" key="6">
    <source>
        <dbReference type="ARBA" id="ARBA00023136"/>
    </source>
</evidence>
<dbReference type="CDD" id="cd04220">
    <property type="entry name" value="Halocyanin"/>
    <property type="match status" value="1"/>
</dbReference>
<feature type="domain" description="DUF5059" evidence="9">
    <location>
        <begin position="63"/>
        <end position="683"/>
    </location>
</feature>
<evidence type="ECO:0000259" key="8">
    <source>
        <dbReference type="Pfam" id="PF00127"/>
    </source>
</evidence>
<proteinExistence type="predicted"/>
<dbReference type="Pfam" id="PF16502">
    <property type="entry name" value="DUF5059"/>
    <property type="match status" value="1"/>
</dbReference>
<dbReference type="GO" id="GO:0016020">
    <property type="term" value="C:membrane"/>
    <property type="evidence" value="ECO:0007669"/>
    <property type="project" value="UniProtKB-SubCell"/>
</dbReference>
<evidence type="ECO:0000256" key="2">
    <source>
        <dbReference type="ARBA" id="ARBA00022448"/>
    </source>
</evidence>